<dbReference type="FunFam" id="3.40.50.12500:FF:000001">
    <property type="entry name" value="Putative hydantoin racemase"/>
    <property type="match status" value="1"/>
</dbReference>
<dbReference type="AlphaFoldDB" id="A0A0H3HPD8"/>
<dbReference type="KEGG" id="bpz:BP1026B_I1281"/>
<evidence type="ECO:0000256" key="5">
    <source>
        <dbReference type="ARBA" id="ARBA00093199"/>
    </source>
</evidence>
<evidence type="ECO:0000313" key="8">
    <source>
        <dbReference type="EMBL" id="AFI65923.1"/>
    </source>
</evidence>
<gene>
    <name evidence="8" type="ordered locus">BP1026B_I1281</name>
</gene>
<dbReference type="GO" id="GO:0036348">
    <property type="term" value="F:hydantoin racemase activity"/>
    <property type="evidence" value="ECO:0007669"/>
    <property type="project" value="UniProtKB-EC"/>
</dbReference>
<feature type="compositionally biased region" description="Low complexity" evidence="7">
    <location>
        <begin position="298"/>
        <end position="314"/>
    </location>
</feature>
<dbReference type="PANTHER" id="PTHR28047">
    <property type="entry name" value="PROTEIN DCG1"/>
    <property type="match status" value="1"/>
</dbReference>
<evidence type="ECO:0000256" key="1">
    <source>
        <dbReference type="ARBA" id="ARBA00038414"/>
    </source>
</evidence>
<dbReference type="InterPro" id="IPR053714">
    <property type="entry name" value="Iso_Racemase_Enz_sf"/>
</dbReference>
<comment type="catalytic activity">
    <reaction evidence="6">
        <text>D-5-isobutylhydantoin = L-5-isobutylhydantoin</text>
        <dbReference type="Rhea" id="RHEA:84231"/>
        <dbReference type="ChEBI" id="CHEBI:233609"/>
        <dbReference type="ChEBI" id="CHEBI:233610"/>
    </reaction>
</comment>
<sequence length="324" mass="32614">MKIKLINPNTTRRMTDAMGRCAREVASAGTAIVAVSPAMGPPSIEGYYDEALATPGLLAEVAAGERDGFDGYVIACFGDPGLYAARELARGPVIGIAEAAMHAASVLAPGFSVVTTLARTCAMAWHLAERYGMKRFCRNVRATDVAVLDLDRPGSAARRVIVDECRRALDEDGADAIVLGCAGMAEFAHEIEAAIGAPVVEGVTAAVKWTEALIALKLATAKRGDFARPLAKRYDGEFARFSPDGAFAREAAAAGAAGAPAASAAPAAPAASAASAASAVPAVPATSATSATSAAPATSAAGSDAAPPGAPATGVFPQAHIHSV</sequence>
<dbReference type="Pfam" id="PF01177">
    <property type="entry name" value="Asp_Glu_race"/>
    <property type="match status" value="1"/>
</dbReference>
<dbReference type="EC" id="5.1.99.5" evidence="3"/>
<evidence type="ECO:0000256" key="4">
    <source>
        <dbReference type="ARBA" id="ARBA00067972"/>
    </source>
</evidence>
<dbReference type="GO" id="GO:0047661">
    <property type="term" value="F:amino-acid racemase activity"/>
    <property type="evidence" value="ECO:0007669"/>
    <property type="project" value="InterPro"/>
</dbReference>
<evidence type="ECO:0000256" key="2">
    <source>
        <dbReference type="ARBA" id="ARBA00051635"/>
    </source>
</evidence>
<organism evidence="8 9">
    <name type="scientific">Burkholderia pseudomallei (strain 1026b)</name>
    <dbReference type="NCBI Taxonomy" id="884204"/>
    <lineage>
        <taxon>Bacteria</taxon>
        <taxon>Pseudomonadati</taxon>
        <taxon>Pseudomonadota</taxon>
        <taxon>Betaproteobacteria</taxon>
        <taxon>Burkholderiales</taxon>
        <taxon>Burkholderiaceae</taxon>
        <taxon>Burkholderia</taxon>
        <taxon>pseudomallei group</taxon>
    </lineage>
</organism>
<dbReference type="EMBL" id="CP002833">
    <property type="protein sequence ID" value="AFI65923.1"/>
    <property type="molecule type" value="Genomic_DNA"/>
</dbReference>
<dbReference type="Proteomes" id="UP000010087">
    <property type="component" value="Chromosome 1"/>
</dbReference>
<dbReference type="InterPro" id="IPR052186">
    <property type="entry name" value="Hydantoin_racemase-like"/>
</dbReference>
<dbReference type="RefSeq" id="WP_004553941.1">
    <property type="nucleotide sequence ID" value="NC_017831.1"/>
</dbReference>
<dbReference type="InterPro" id="IPR015942">
    <property type="entry name" value="Asp/Glu/hydantoin_racemase"/>
</dbReference>
<dbReference type="Gene3D" id="3.40.50.12500">
    <property type="match status" value="1"/>
</dbReference>
<evidence type="ECO:0000313" key="9">
    <source>
        <dbReference type="Proteomes" id="UP000010087"/>
    </source>
</evidence>
<feature type="region of interest" description="Disordered" evidence="7">
    <location>
        <begin position="298"/>
        <end position="324"/>
    </location>
</feature>
<protein>
    <recommendedName>
        <fullName evidence="4">Hydantoin racemase</fullName>
        <ecNumber evidence="3">5.1.99.5</ecNumber>
    </recommendedName>
</protein>
<evidence type="ECO:0000256" key="7">
    <source>
        <dbReference type="SAM" id="MobiDB-lite"/>
    </source>
</evidence>
<proteinExistence type="inferred from homology"/>
<dbReference type="PATRIC" id="fig|884204.3.peg.1404"/>
<evidence type="ECO:0000256" key="6">
    <source>
        <dbReference type="ARBA" id="ARBA00093234"/>
    </source>
</evidence>
<dbReference type="PANTHER" id="PTHR28047:SF5">
    <property type="entry name" value="PROTEIN DCG1"/>
    <property type="match status" value="1"/>
</dbReference>
<accession>A0A0H3HPD8</accession>
<comment type="catalytic activity">
    <reaction evidence="5">
        <text>D-5-benzylhydantoin = L-5-benzylhydantoin</text>
        <dbReference type="Rhea" id="RHEA:83991"/>
        <dbReference type="ChEBI" id="CHEBI:176864"/>
        <dbReference type="ChEBI" id="CHEBI:233540"/>
    </reaction>
</comment>
<comment type="catalytic activity">
    <reaction evidence="2">
        <text>a D-5-monosubstituted hydantoin = a L-5-monosubstituted hydantoin</text>
        <dbReference type="Rhea" id="RHEA:46624"/>
        <dbReference type="ChEBI" id="CHEBI:86339"/>
        <dbReference type="ChEBI" id="CHEBI:86340"/>
        <dbReference type="EC" id="5.1.99.5"/>
    </reaction>
</comment>
<reference evidence="8 9" key="1">
    <citation type="journal article" date="2012" name="PLoS ONE">
        <title>Evolution of Burkholderia pseudomallei in recurrent melioidosis.</title>
        <authorList>
            <person name="Hayden H.S."/>
            <person name="Lim R."/>
            <person name="Brittnacher M.J."/>
            <person name="Sims E.H."/>
            <person name="Ramage E.R."/>
            <person name="Fong C."/>
            <person name="Wu Z."/>
            <person name="Crist E."/>
            <person name="Chang J."/>
            <person name="Zhou Y."/>
            <person name="Radey M."/>
            <person name="Rohmer L."/>
            <person name="Haugen E."/>
            <person name="Gillett W."/>
            <person name="Wuthiekanun V."/>
            <person name="Peacock S.J."/>
            <person name="Kaul R."/>
            <person name="Miller S.I."/>
            <person name="Manoil C."/>
            <person name="Jacobs M.A."/>
        </authorList>
    </citation>
    <scope>NUCLEOTIDE SEQUENCE [LARGE SCALE GENOMIC DNA]</scope>
    <source>
        <strain evidence="8 9">1026b</strain>
    </source>
</reference>
<evidence type="ECO:0000256" key="3">
    <source>
        <dbReference type="ARBA" id="ARBA00066406"/>
    </source>
</evidence>
<comment type="similarity">
    <text evidence="1">Belongs to the HyuE racemase family.</text>
</comment>
<name>A0A0H3HPD8_BURP2</name>